<proteinExistence type="predicted"/>
<protein>
    <submittedName>
        <fullName evidence="1">Uncharacterized protein</fullName>
    </submittedName>
</protein>
<organism evidence="1 2">
    <name type="scientific">Chryseobacterium contaminans</name>
    <dbReference type="NCBI Taxonomy" id="1423959"/>
    <lineage>
        <taxon>Bacteria</taxon>
        <taxon>Pseudomonadati</taxon>
        <taxon>Bacteroidota</taxon>
        <taxon>Flavobacteriia</taxon>
        <taxon>Flavobacteriales</taxon>
        <taxon>Weeksellaceae</taxon>
        <taxon>Chryseobacterium group</taxon>
        <taxon>Chryseobacterium</taxon>
    </lineage>
</organism>
<accession>A0A1M7FFK7</accession>
<reference evidence="1 2" key="1">
    <citation type="submission" date="2016-11" db="EMBL/GenBank/DDBJ databases">
        <authorList>
            <person name="Jaros S."/>
            <person name="Januszkiewicz K."/>
            <person name="Wedrychowicz H."/>
        </authorList>
    </citation>
    <scope>NUCLEOTIDE SEQUENCE [LARGE SCALE GENOMIC DNA]</scope>
    <source>
        <strain evidence="1 2">DSM 27621</strain>
    </source>
</reference>
<evidence type="ECO:0000313" key="1">
    <source>
        <dbReference type="EMBL" id="SHM02780.1"/>
    </source>
</evidence>
<dbReference type="EMBL" id="FRBM01000008">
    <property type="protein sequence ID" value="SHM02780.1"/>
    <property type="molecule type" value="Genomic_DNA"/>
</dbReference>
<name>A0A1M7FFK7_9FLAO</name>
<gene>
    <name evidence="1" type="ORF">SAMN05444407_108224</name>
</gene>
<dbReference type="AlphaFoldDB" id="A0A1M7FFK7"/>
<sequence>MNNEKFTFYPSENKPVKKSMLTLLITNFLL</sequence>
<dbReference type="Proteomes" id="UP000184069">
    <property type="component" value="Unassembled WGS sequence"/>
</dbReference>
<evidence type="ECO:0000313" key="2">
    <source>
        <dbReference type="Proteomes" id="UP000184069"/>
    </source>
</evidence>